<dbReference type="InterPro" id="IPR041168">
    <property type="entry name" value="LodA_N"/>
</dbReference>
<sequence length="448" mass="50960">MLISIQVDDDGADKVGRLIFIPGDGHSENVKDPNHAQPEILSKYDGSDWIDNSCDGWVKVEVQVPGSDTEPLLSKHHATVISGPPNFSWGINAPTTLFNIMESIYWYRPGQPAEREVDYDFTKDIWPTLILPGMISWTNYEALQGHGPSTNGHFASDNIIAILKGKDGVKRNNLKNRVFEKLRKPDYEDPTQAGIWWMPRMSGDNDNMQEAGTFLGGLTPDIRNYTALTKLQYECFRKWKDDPEPLSPNWTPEPPRNIEYYDKQDQPEQLTLVSLESTIGDSLFPGMETDWIAKEPAIYDLSISNLRPPFRINYDPPAESTASPVKPGHLSRGLAIPWQSDFWECSSTWWPSSRPNNVITKAAYENTMGKSGTQSQYDKAVHTRSDWTRGFRATPDMGQTETSDNIPLYSNTDMVRYWHFLGFVRKYQKDYPIGSTSERTFTAWVESE</sequence>
<feature type="domain" description="L-Lysine epsilon oxidase N-terminal" evidence="1">
    <location>
        <begin position="12"/>
        <end position="69"/>
    </location>
</feature>
<dbReference type="Pfam" id="PF17990">
    <property type="entry name" value="LodA_N"/>
    <property type="match status" value="1"/>
</dbReference>
<organism evidence="3 4">
    <name type="scientific">Leucocoprinus birnbaumii</name>
    <dbReference type="NCBI Taxonomy" id="56174"/>
    <lineage>
        <taxon>Eukaryota</taxon>
        <taxon>Fungi</taxon>
        <taxon>Dikarya</taxon>
        <taxon>Basidiomycota</taxon>
        <taxon>Agaricomycotina</taxon>
        <taxon>Agaricomycetes</taxon>
        <taxon>Agaricomycetidae</taxon>
        <taxon>Agaricales</taxon>
        <taxon>Agaricineae</taxon>
        <taxon>Agaricaceae</taxon>
        <taxon>Leucocoprinus</taxon>
    </lineage>
</organism>
<accession>A0AAD5VUY9</accession>
<comment type="caution">
    <text evidence="3">The sequence shown here is derived from an EMBL/GenBank/DDBJ whole genome shotgun (WGS) entry which is preliminary data.</text>
</comment>
<protein>
    <submittedName>
        <fullName evidence="3">Uncharacterized protein</fullName>
    </submittedName>
</protein>
<keyword evidence="4" id="KW-1185">Reference proteome</keyword>
<dbReference type="Proteomes" id="UP001213000">
    <property type="component" value="Unassembled WGS sequence"/>
</dbReference>
<reference evidence="3" key="1">
    <citation type="submission" date="2022-07" db="EMBL/GenBank/DDBJ databases">
        <title>Genome Sequence of Leucocoprinus birnbaumii.</title>
        <authorList>
            <person name="Buettner E."/>
        </authorList>
    </citation>
    <scope>NUCLEOTIDE SEQUENCE</scope>
    <source>
        <strain evidence="3">VT141</strain>
    </source>
</reference>
<dbReference type="AlphaFoldDB" id="A0AAD5VUY9"/>
<evidence type="ECO:0000313" key="3">
    <source>
        <dbReference type="EMBL" id="KAJ3568662.1"/>
    </source>
</evidence>
<proteinExistence type="predicted"/>
<name>A0AAD5VUY9_9AGAR</name>
<dbReference type="EMBL" id="JANIEX010000332">
    <property type="protein sequence ID" value="KAJ3568662.1"/>
    <property type="molecule type" value="Genomic_DNA"/>
</dbReference>
<gene>
    <name evidence="3" type="ORF">NP233_g5564</name>
</gene>
<evidence type="ECO:0000259" key="1">
    <source>
        <dbReference type="Pfam" id="PF17990"/>
    </source>
</evidence>
<evidence type="ECO:0000313" key="4">
    <source>
        <dbReference type="Proteomes" id="UP001213000"/>
    </source>
</evidence>
<dbReference type="InterPro" id="IPR041173">
    <property type="entry name" value="LodA_C"/>
</dbReference>
<evidence type="ECO:0000259" key="2">
    <source>
        <dbReference type="Pfam" id="PF18417"/>
    </source>
</evidence>
<dbReference type="Pfam" id="PF18417">
    <property type="entry name" value="LodA_C"/>
    <property type="match status" value="1"/>
</dbReference>
<feature type="domain" description="L-lysine epsilon oxidase C-terminal" evidence="2">
    <location>
        <begin position="207"/>
        <end position="357"/>
    </location>
</feature>